<evidence type="ECO:0000259" key="2">
    <source>
        <dbReference type="Pfam" id="PF20068"/>
    </source>
</evidence>
<organism evidence="3 4">
    <name type="scientific">Streptacidiphilus fuscans</name>
    <dbReference type="NCBI Taxonomy" id="2789292"/>
    <lineage>
        <taxon>Bacteria</taxon>
        <taxon>Bacillati</taxon>
        <taxon>Actinomycetota</taxon>
        <taxon>Actinomycetes</taxon>
        <taxon>Kitasatosporales</taxon>
        <taxon>Streptomycetaceae</taxon>
        <taxon>Streptacidiphilus</taxon>
    </lineage>
</organism>
<dbReference type="Pfam" id="PF20068">
    <property type="entry name" value="Amphi-Trp"/>
    <property type="match status" value="1"/>
</dbReference>
<evidence type="ECO:0000313" key="3">
    <source>
        <dbReference type="EMBL" id="MBF9068555.1"/>
    </source>
</evidence>
<dbReference type="EMBL" id="JADPRT010000004">
    <property type="protein sequence ID" value="MBF9068555.1"/>
    <property type="molecule type" value="Genomic_DNA"/>
</dbReference>
<dbReference type="RefSeq" id="WP_196193736.1">
    <property type="nucleotide sequence ID" value="NZ_JADPRT010000004.1"/>
</dbReference>
<protein>
    <submittedName>
        <fullName evidence="3">Amphi-Trp domain-containing protein</fullName>
    </submittedName>
</protein>
<name>A0A931FDW3_9ACTN</name>
<keyword evidence="4" id="KW-1185">Reference proteome</keyword>
<dbReference type="Proteomes" id="UP000657385">
    <property type="component" value="Unassembled WGS sequence"/>
</dbReference>
<sequence>MEDLKFEQKRTLSRAEAAALVKALATALEGGEKVELELGPGVLTMQVPDTVRSEVEVEVEDGEIELEIELSWATASARATASQPEPSEPSEPDE</sequence>
<dbReference type="InterPro" id="IPR027598">
    <property type="entry name" value="Amphi-Trp_dom"/>
</dbReference>
<reference evidence="3" key="1">
    <citation type="submission" date="2020-11" db="EMBL/GenBank/DDBJ databases">
        <title>Isolation and identification of active actinomycetes.</title>
        <authorList>
            <person name="Yu B."/>
        </authorList>
    </citation>
    <scope>NUCLEOTIDE SEQUENCE</scope>
    <source>
        <strain evidence="3">NEAU-YB345</strain>
    </source>
</reference>
<feature type="domain" description="Amphi-Trp" evidence="2">
    <location>
        <begin position="3"/>
        <end position="79"/>
    </location>
</feature>
<gene>
    <name evidence="3" type="ORF">I2501_10980</name>
</gene>
<proteinExistence type="predicted"/>
<feature type="region of interest" description="Disordered" evidence="1">
    <location>
        <begin position="75"/>
        <end position="94"/>
    </location>
</feature>
<dbReference type="AlphaFoldDB" id="A0A931FDW3"/>
<accession>A0A931FDW3</accession>
<feature type="compositionally biased region" description="Low complexity" evidence="1">
    <location>
        <begin position="75"/>
        <end position="85"/>
    </location>
</feature>
<evidence type="ECO:0000256" key="1">
    <source>
        <dbReference type="SAM" id="MobiDB-lite"/>
    </source>
</evidence>
<comment type="caution">
    <text evidence="3">The sequence shown here is derived from an EMBL/GenBank/DDBJ whole genome shotgun (WGS) entry which is preliminary data.</text>
</comment>
<evidence type="ECO:0000313" key="4">
    <source>
        <dbReference type="Proteomes" id="UP000657385"/>
    </source>
</evidence>
<dbReference type="NCBIfam" id="TIGR04354">
    <property type="entry name" value="amphi-Trp"/>
    <property type="match status" value="1"/>
</dbReference>